<dbReference type="GO" id="GO:0003676">
    <property type="term" value="F:nucleic acid binding"/>
    <property type="evidence" value="ECO:0007669"/>
    <property type="project" value="InterPro"/>
</dbReference>
<reference evidence="2 3" key="1">
    <citation type="journal article" date="2019" name="Nature">
        <title>A new antibiotic selectively kills Gram-negative pathogens.</title>
        <authorList>
            <person name="Imai Y."/>
            <person name="Meyer K.J."/>
            <person name="Iinishi A."/>
            <person name="Favre-Godal Q."/>
            <person name="Green R."/>
            <person name="Manuse S."/>
            <person name="Caboni M."/>
            <person name="Mori M."/>
            <person name="Niles S."/>
            <person name="Ghiglieri M."/>
            <person name="Honrao C."/>
            <person name="Ma X."/>
            <person name="Guo J.J."/>
            <person name="Makriyannis A."/>
            <person name="Linares-Otoya L."/>
            <person name="Boehringer N."/>
            <person name="Wuisan Z.G."/>
            <person name="Kaur H."/>
            <person name="Wu R."/>
            <person name="Mateus A."/>
            <person name="Typas A."/>
            <person name="Savitski M.M."/>
            <person name="Espinoza J.L."/>
            <person name="O'Rourke A."/>
            <person name="Nelson K.E."/>
            <person name="Hiller S."/>
            <person name="Noinaj N."/>
            <person name="Schaeberle T.F."/>
            <person name="D'Onofrio A."/>
            <person name="Lewis K."/>
        </authorList>
    </citation>
    <scope>NUCLEOTIDE SEQUENCE [LARGE SCALE GENOMIC DNA]</scope>
    <source>
        <strain evidence="2 3">HGB 1456</strain>
    </source>
</reference>
<protein>
    <submittedName>
        <fullName evidence="2">IS630 family transposase</fullName>
    </submittedName>
</protein>
<dbReference type="RefSeq" id="WP_152964192.1">
    <property type="nucleotide sequence ID" value="NZ_CAWOZU010000010.1"/>
</dbReference>
<dbReference type="InterPro" id="IPR047655">
    <property type="entry name" value="Transpos_IS630-like"/>
</dbReference>
<gene>
    <name evidence="2" type="ORF">GEA64_22740</name>
</gene>
<dbReference type="NCBIfam" id="NF033545">
    <property type="entry name" value="transpos_IS630"/>
    <property type="match status" value="1"/>
</dbReference>
<evidence type="ECO:0000313" key="2">
    <source>
        <dbReference type="EMBL" id="MQL50594.1"/>
    </source>
</evidence>
<dbReference type="SUPFAM" id="SSF46689">
    <property type="entry name" value="Homeodomain-like"/>
    <property type="match status" value="1"/>
</dbReference>
<evidence type="ECO:0000313" key="3">
    <source>
        <dbReference type="Proteomes" id="UP000481739"/>
    </source>
</evidence>
<dbReference type="EMBL" id="WHZZ01000019">
    <property type="protein sequence ID" value="MQL50594.1"/>
    <property type="molecule type" value="Genomic_DNA"/>
</dbReference>
<sequence length="343" mass="39618">MPIIAPIPRNERRLMQKVVHQTQDKNHARRLMAMLMLHRGDSVTQVAKTLCAARSSVNRWINWFTLFGIDGLKSLPAGRPSRWNLNPLFPVLSLLLQYSPQQFGWLRSRWSLELLAINIKSLFNITIPISTLYRYFSRVNIVWRRAAPTLKIPDAEYEEKMAAIKEALSTSSAEYPVFYEDEVDIAFNPKIGADWCLKGQQKRITTPDQNQKYYLAGSVDARTGKVDYVGGQRKNSDLFISLLEKLKHTYRQAKKLTLILDNYVIHKSCKVQNGLKKNPKFHLLFLPVYSPWLNKIERLWQSLHETVTRNHTCQYMWQLLGKVNRFMAAASPFPGSRAGTVKV</sequence>
<dbReference type="InterPro" id="IPR038717">
    <property type="entry name" value="Tc1-like_DDE_dom"/>
</dbReference>
<dbReference type="Pfam" id="PF13551">
    <property type="entry name" value="HTH_29"/>
    <property type="match status" value="1"/>
</dbReference>
<proteinExistence type="predicted"/>
<dbReference type="Pfam" id="PF13358">
    <property type="entry name" value="DDE_3"/>
    <property type="match status" value="1"/>
</dbReference>
<organism evidence="2 3">
    <name type="scientific">Photorhabdus khanii</name>
    <dbReference type="NCBI Taxonomy" id="1004150"/>
    <lineage>
        <taxon>Bacteria</taxon>
        <taxon>Pseudomonadati</taxon>
        <taxon>Pseudomonadota</taxon>
        <taxon>Gammaproteobacteria</taxon>
        <taxon>Enterobacterales</taxon>
        <taxon>Morganellaceae</taxon>
        <taxon>Photorhabdus</taxon>
    </lineage>
</organism>
<comment type="caution">
    <text evidence="2">The sequence shown here is derived from an EMBL/GenBank/DDBJ whole genome shotgun (WGS) entry which is preliminary data.</text>
</comment>
<dbReference type="Gene3D" id="3.30.420.10">
    <property type="entry name" value="Ribonuclease H-like superfamily/Ribonuclease H"/>
    <property type="match status" value="1"/>
</dbReference>
<name>A0A7C9GMH9_9GAMM</name>
<feature type="domain" description="Tc1-like transposase DDE" evidence="1">
    <location>
        <begin position="177"/>
        <end position="312"/>
    </location>
</feature>
<evidence type="ECO:0000259" key="1">
    <source>
        <dbReference type="Pfam" id="PF13358"/>
    </source>
</evidence>
<dbReference type="InterPro" id="IPR036397">
    <property type="entry name" value="RNaseH_sf"/>
</dbReference>
<accession>A0A7C9GMH9</accession>
<dbReference type="InterPro" id="IPR009057">
    <property type="entry name" value="Homeodomain-like_sf"/>
</dbReference>
<dbReference type="AlphaFoldDB" id="A0A7C9GMH9"/>
<dbReference type="Proteomes" id="UP000481739">
    <property type="component" value="Unassembled WGS sequence"/>
</dbReference>